<accession>A0ACC3YM19</accession>
<dbReference type="Proteomes" id="UP000805649">
    <property type="component" value="Unassembled WGS sequence"/>
</dbReference>
<keyword evidence="2" id="KW-1185">Reference proteome</keyword>
<comment type="caution">
    <text evidence="1">The sequence shown here is derived from an EMBL/GenBank/DDBJ whole genome shotgun (WGS) entry which is preliminary data.</text>
</comment>
<proteinExistence type="predicted"/>
<dbReference type="EMBL" id="VUJX02000008">
    <property type="protein sequence ID" value="KAL0932958.1"/>
    <property type="molecule type" value="Genomic_DNA"/>
</dbReference>
<reference evidence="1 2" key="1">
    <citation type="journal article" date="2020" name="Phytopathology">
        <title>Genome Sequence Resources of Colletotrichum truncatum, C. plurivorum, C. musicola, and C. sojae: Four Species Pathogenic to Soybean (Glycine max).</title>
        <authorList>
            <person name="Rogerio F."/>
            <person name="Boufleur T.R."/>
            <person name="Ciampi-Guillardi M."/>
            <person name="Sukno S.A."/>
            <person name="Thon M.R."/>
            <person name="Massola Junior N.S."/>
            <person name="Baroncelli R."/>
        </authorList>
    </citation>
    <scope>NUCLEOTIDE SEQUENCE [LARGE SCALE GENOMIC DNA]</scope>
    <source>
        <strain evidence="1 2">CMES1059</strain>
    </source>
</reference>
<protein>
    <submittedName>
        <fullName evidence="1">Uncharacterized protein</fullName>
    </submittedName>
</protein>
<gene>
    <name evidence="1" type="ORF">CTRU02_211921</name>
</gene>
<evidence type="ECO:0000313" key="1">
    <source>
        <dbReference type="EMBL" id="KAL0932958.1"/>
    </source>
</evidence>
<name>A0ACC3YM19_COLTU</name>
<organism evidence="1 2">
    <name type="scientific">Colletotrichum truncatum</name>
    <name type="common">Anthracnose fungus</name>
    <name type="synonym">Colletotrichum capsici</name>
    <dbReference type="NCBI Taxonomy" id="5467"/>
    <lineage>
        <taxon>Eukaryota</taxon>
        <taxon>Fungi</taxon>
        <taxon>Dikarya</taxon>
        <taxon>Ascomycota</taxon>
        <taxon>Pezizomycotina</taxon>
        <taxon>Sordariomycetes</taxon>
        <taxon>Hypocreomycetidae</taxon>
        <taxon>Glomerellales</taxon>
        <taxon>Glomerellaceae</taxon>
        <taxon>Colletotrichum</taxon>
        <taxon>Colletotrichum truncatum species complex</taxon>
    </lineage>
</organism>
<sequence>MARPMGASRCPEKATQRRHWAATPCLALIHIRGRLHLLGCWDSGA</sequence>
<evidence type="ECO:0000313" key="2">
    <source>
        <dbReference type="Proteomes" id="UP000805649"/>
    </source>
</evidence>